<accession>A0A7W5AV40</accession>
<dbReference type="AlphaFoldDB" id="A0A7W5AV40"/>
<comment type="caution">
    <text evidence="1">The sequence shown here is derived from an EMBL/GenBank/DDBJ whole genome shotgun (WGS) entry which is preliminary data.</text>
</comment>
<dbReference type="Proteomes" id="UP000570361">
    <property type="component" value="Unassembled WGS sequence"/>
</dbReference>
<sequence length="140" mass="15506">MNKRIFLYVVALGVAAMYFWKAFTMPEAQNPEISDLTLEFPASQYPETAAHMKEAVAAGQSQVCTIARKEEDVKREEALKDFPAKEGSERADWPMAMCAEGGAGADVAYVTDADYRGANAWIEAKLENYPDGTRVEFVVK</sequence>
<keyword evidence="2" id="KW-1185">Reference proteome</keyword>
<protein>
    <submittedName>
        <fullName evidence="1">Uncharacterized protein</fullName>
    </submittedName>
</protein>
<dbReference type="EMBL" id="JACHXK010000002">
    <property type="protein sequence ID" value="MBB3109339.1"/>
    <property type="molecule type" value="Genomic_DNA"/>
</dbReference>
<organism evidence="1 2">
    <name type="scientific">Paenibacillus phyllosphaerae</name>
    <dbReference type="NCBI Taxonomy" id="274593"/>
    <lineage>
        <taxon>Bacteria</taxon>
        <taxon>Bacillati</taxon>
        <taxon>Bacillota</taxon>
        <taxon>Bacilli</taxon>
        <taxon>Bacillales</taxon>
        <taxon>Paenibacillaceae</taxon>
        <taxon>Paenibacillus</taxon>
    </lineage>
</organism>
<gene>
    <name evidence="1" type="ORF">FHS18_001391</name>
</gene>
<proteinExistence type="predicted"/>
<name>A0A7W5AV40_9BACL</name>
<evidence type="ECO:0000313" key="2">
    <source>
        <dbReference type="Proteomes" id="UP000570361"/>
    </source>
</evidence>
<evidence type="ECO:0000313" key="1">
    <source>
        <dbReference type="EMBL" id="MBB3109339.1"/>
    </source>
</evidence>
<dbReference type="RefSeq" id="WP_183598296.1">
    <property type="nucleotide sequence ID" value="NZ_JACHXK010000002.1"/>
</dbReference>
<reference evidence="1 2" key="1">
    <citation type="submission" date="2020-08" db="EMBL/GenBank/DDBJ databases">
        <title>Genomic Encyclopedia of Type Strains, Phase III (KMG-III): the genomes of soil and plant-associated and newly described type strains.</title>
        <authorList>
            <person name="Whitman W."/>
        </authorList>
    </citation>
    <scope>NUCLEOTIDE SEQUENCE [LARGE SCALE GENOMIC DNA]</scope>
    <source>
        <strain evidence="1 2">CECT 5862</strain>
    </source>
</reference>